<keyword evidence="4" id="KW-0677">Repeat</keyword>
<evidence type="ECO:0000313" key="11">
    <source>
        <dbReference type="EMBL" id="EDQ88360.1"/>
    </source>
</evidence>
<dbReference type="Pfam" id="PF00191">
    <property type="entry name" value="Annexin"/>
    <property type="match status" value="4"/>
</dbReference>
<evidence type="ECO:0000256" key="7">
    <source>
        <dbReference type="ARBA" id="ARBA00023216"/>
    </source>
</evidence>
<keyword evidence="12" id="KW-1185">Reference proteome</keyword>
<evidence type="ECO:0000256" key="5">
    <source>
        <dbReference type="ARBA" id="ARBA00022837"/>
    </source>
</evidence>
<feature type="domain" description="Gelsolin-like" evidence="10">
    <location>
        <begin position="73"/>
        <end position="156"/>
    </location>
</feature>
<feature type="domain" description="Gelsolin-like" evidence="10">
    <location>
        <begin position="319"/>
        <end position="365"/>
    </location>
</feature>
<comment type="similarity">
    <text evidence="2">Belongs to the villin/gelsolin family.</text>
</comment>
<keyword evidence="8" id="KW-0111">Calcium/phospholipid-binding</keyword>
<dbReference type="KEGG" id="mbr:MONBRDRAFT_26446"/>
<evidence type="ECO:0000256" key="6">
    <source>
        <dbReference type="ARBA" id="ARBA00023203"/>
    </source>
</evidence>
<name>A9V2E0_MONBE</name>
<evidence type="ECO:0000256" key="3">
    <source>
        <dbReference type="ARBA" id="ARBA00022467"/>
    </source>
</evidence>
<dbReference type="InterPro" id="IPR018252">
    <property type="entry name" value="Annexin_repeat_CS"/>
</dbReference>
<dbReference type="CDD" id="cd11290">
    <property type="entry name" value="gelsolin_S1_like"/>
    <property type="match status" value="1"/>
</dbReference>
<feature type="region of interest" description="Disordered" evidence="9">
    <location>
        <begin position="517"/>
        <end position="540"/>
    </location>
</feature>
<dbReference type="PANTHER" id="PTHR11977">
    <property type="entry name" value="VILLIN"/>
    <property type="match status" value="1"/>
</dbReference>
<dbReference type="PANTHER" id="PTHR11977:SF130">
    <property type="entry name" value="SEVERIN"/>
    <property type="match status" value="1"/>
</dbReference>
<dbReference type="FunFam" id="1.10.220.10:FF:000002">
    <property type="entry name" value="Annexin"/>
    <property type="match status" value="1"/>
</dbReference>
<dbReference type="SUPFAM" id="SSF55753">
    <property type="entry name" value="Actin depolymerizing proteins"/>
    <property type="match status" value="3"/>
</dbReference>
<dbReference type="GO" id="GO:0005509">
    <property type="term" value="F:calcium ion binding"/>
    <property type="evidence" value="ECO:0007669"/>
    <property type="project" value="InterPro"/>
</dbReference>
<dbReference type="GO" id="GO:0015629">
    <property type="term" value="C:actin cytoskeleton"/>
    <property type="evidence" value="ECO:0000318"/>
    <property type="project" value="GO_Central"/>
</dbReference>
<dbReference type="InterPro" id="IPR029006">
    <property type="entry name" value="ADF-H/Gelsolin-like_dom_sf"/>
</dbReference>
<dbReference type="PRINTS" id="PR00597">
    <property type="entry name" value="GELSOLIN"/>
</dbReference>
<keyword evidence="3" id="KW-0117">Actin capping</keyword>
<dbReference type="GO" id="GO:0005544">
    <property type="term" value="F:calcium-dependent phospholipid binding"/>
    <property type="evidence" value="ECO:0007669"/>
    <property type="project" value="UniProtKB-KW"/>
</dbReference>
<dbReference type="Gene3D" id="1.10.220.10">
    <property type="entry name" value="Annexin"/>
    <property type="match status" value="4"/>
</dbReference>
<dbReference type="eggNOG" id="KOG0443">
    <property type="taxonomic scope" value="Eukaryota"/>
</dbReference>
<dbReference type="EMBL" id="CH991555">
    <property type="protein sequence ID" value="EDQ88360.1"/>
    <property type="molecule type" value="Genomic_DNA"/>
</dbReference>
<evidence type="ECO:0000256" key="2">
    <source>
        <dbReference type="ARBA" id="ARBA00008418"/>
    </source>
</evidence>
<dbReference type="InterPro" id="IPR018502">
    <property type="entry name" value="Annexin_repeat"/>
</dbReference>
<dbReference type="SUPFAM" id="SSF47874">
    <property type="entry name" value="Annexin"/>
    <property type="match status" value="1"/>
</dbReference>
<dbReference type="InParanoid" id="A9V2E0"/>
<keyword evidence="5" id="KW-0106">Calcium</keyword>
<comment type="similarity">
    <text evidence="1">Belongs to the annexin family.</text>
</comment>
<sequence length="910" mass="101199">MAVRAAAGQFDAPIGASGGPGRKGRSYDLANTNIGNLGTDLEKAVRQAAAEHEEAWKNAGDKPGIEIWRIEQFKVVPWPKKSYGKFYSGDSYIVLHTYRKNGVGAKNYDVHFWIGKDSTQDEYGTAAYKTVELDDLLGGIPTQYREVQGKESRRFKKLFKRLIFMEGGADSGFNHVEEKTYRPRLLQCKGKMHVVCREVPLSYKSLNAGDSFIYDGGDRIFIWNGREAGAMEKAKASNLAQALDDERGGKPHREVFDQDGRNLKEWWHAIGGEGTVMSAEEGGSDEDVKPEEKRLLRVSDSSGRLKMDLVATGEQVVRSLLNPSDVMILDDGMEVMVWVGQGASIAERKNALNFAVEYLKQYNKPLDSPIARYMDGGENDAFEAAFEQGVMSMARPGDGNVKFSANISKFQGHTKAVGQSMMGSYQGSGGPGVTADLDAAYAVLERALKVYCTTNAIGHAEILEQIPAHGKAAELQAAGAGAYDPKSGWVSGLSAEQRAARDSHIAELERDHKSGKYSKAGALGTSLSGGRLGDADDRRPTITTHSEFDVDKDTKAVRKAIKGWGTNEKTLIRIFGRRTQKERDQIRVQYSNLFDRDLIKDLDDDTSGNFAKALVALARKAVERDAHFLHRAFKGFGNDNEMLIDILCTKNTQYLREVNTAYKTVTGDRMLVEDITGNTNGHYRKVSASTFYPPTGPPALHHACLPLLEHMPYNVFAYCCASSLISPTLPHAPFAKTRSPDGVSVNQAAVEADAEALYKAGEKRWGTNEDKFVEIFTERSYAQLAAIFQEYSKLCKYDIRESIKREMSGNLKKGLQTIVDVVRDPLDFYTTKIYESMHGLGTNNTHLIELLIERSEVDLEAIKERFQQKYGKTLLEMFDSETAIRWNYRRLLTAIINEGDHKELYDEDNQ</sequence>
<dbReference type="FunFam" id="1.10.220.10:FF:000005">
    <property type="entry name" value="Annexin"/>
    <property type="match status" value="1"/>
</dbReference>
<dbReference type="InterPro" id="IPR007123">
    <property type="entry name" value="Gelsolin-like_dom"/>
</dbReference>
<dbReference type="eggNOG" id="KOG0819">
    <property type="taxonomic scope" value="Eukaryota"/>
</dbReference>
<dbReference type="InterPro" id="IPR007122">
    <property type="entry name" value="Villin/Gelsolin"/>
</dbReference>
<feature type="domain" description="Gelsolin-like" evidence="10">
    <location>
        <begin position="197"/>
        <end position="260"/>
    </location>
</feature>
<dbReference type="OMA" id="HEAYHAR"/>
<evidence type="ECO:0000256" key="4">
    <source>
        <dbReference type="ARBA" id="ARBA00022737"/>
    </source>
</evidence>
<dbReference type="PROSITE" id="PS00223">
    <property type="entry name" value="ANNEXIN_1"/>
    <property type="match status" value="1"/>
</dbReference>
<dbReference type="GO" id="GO:0051015">
    <property type="term" value="F:actin filament binding"/>
    <property type="evidence" value="ECO:0000318"/>
    <property type="project" value="GO_Central"/>
</dbReference>
<protein>
    <recommendedName>
        <fullName evidence="10">Gelsolin-like domain-containing protein</fullName>
    </recommendedName>
</protein>
<dbReference type="GO" id="GO:0005737">
    <property type="term" value="C:cytoplasm"/>
    <property type="evidence" value="ECO:0000318"/>
    <property type="project" value="GO_Central"/>
</dbReference>
<dbReference type="GO" id="GO:0051693">
    <property type="term" value="P:actin filament capping"/>
    <property type="evidence" value="ECO:0007669"/>
    <property type="project" value="UniProtKB-KW"/>
</dbReference>
<evidence type="ECO:0000313" key="12">
    <source>
        <dbReference type="Proteomes" id="UP000001357"/>
    </source>
</evidence>
<dbReference type="RefSeq" id="XP_001746953.1">
    <property type="nucleotide sequence ID" value="XM_001746901.1"/>
</dbReference>
<evidence type="ECO:0000256" key="1">
    <source>
        <dbReference type="ARBA" id="ARBA00007831"/>
    </source>
</evidence>
<dbReference type="Gene3D" id="3.40.20.10">
    <property type="entry name" value="Severin"/>
    <property type="match status" value="3"/>
</dbReference>
<evidence type="ECO:0000256" key="8">
    <source>
        <dbReference type="ARBA" id="ARBA00023302"/>
    </source>
</evidence>
<keyword evidence="6" id="KW-0009">Actin-binding</keyword>
<dbReference type="AlphaFoldDB" id="A9V2E0"/>
<keyword evidence="7" id="KW-0041">Annexin</keyword>
<dbReference type="STRING" id="81824.A9V2E0"/>
<dbReference type="GeneID" id="5892158"/>
<dbReference type="PROSITE" id="PS51897">
    <property type="entry name" value="ANNEXIN_2"/>
    <property type="match status" value="4"/>
</dbReference>
<dbReference type="Proteomes" id="UP000001357">
    <property type="component" value="Unassembled WGS sequence"/>
</dbReference>
<organism evidence="11 12">
    <name type="scientific">Monosiga brevicollis</name>
    <name type="common">Choanoflagellate</name>
    <dbReference type="NCBI Taxonomy" id="81824"/>
    <lineage>
        <taxon>Eukaryota</taxon>
        <taxon>Choanoflagellata</taxon>
        <taxon>Craspedida</taxon>
        <taxon>Salpingoecidae</taxon>
        <taxon>Monosiga</taxon>
    </lineage>
</organism>
<evidence type="ECO:0000259" key="10">
    <source>
        <dbReference type="Pfam" id="PF00626"/>
    </source>
</evidence>
<evidence type="ECO:0000256" key="9">
    <source>
        <dbReference type="SAM" id="MobiDB-lite"/>
    </source>
</evidence>
<proteinExistence type="inferred from homology"/>
<dbReference type="Pfam" id="PF00626">
    <property type="entry name" value="Gelsolin"/>
    <property type="match status" value="3"/>
</dbReference>
<reference evidence="11 12" key="1">
    <citation type="journal article" date="2008" name="Nature">
        <title>The genome of the choanoflagellate Monosiga brevicollis and the origin of metazoans.</title>
        <authorList>
            <consortium name="JGI Sequencing"/>
            <person name="King N."/>
            <person name="Westbrook M.J."/>
            <person name="Young S.L."/>
            <person name="Kuo A."/>
            <person name="Abedin M."/>
            <person name="Chapman J."/>
            <person name="Fairclough S."/>
            <person name="Hellsten U."/>
            <person name="Isogai Y."/>
            <person name="Letunic I."/>
            <person name="Marr M."/>
            <person name="Pincus D."/>
            <person name="Putnam N."/>
            <person name="Rokas A."/>
            <person name="Wright K.J."/>
            <person name="Zuzow R."/>
            <person name="Dirks W."/>
            <person name="Good M."/>
            <person name="Goodstein D."/>
            <person name="Lemons D."/>
            <person name="Li W."/>
            <person name="Lyons J.B."/>
            <person name="Morris A."/>
            <person name="Nichols S."/>
            <person name="Richter D.J."/>
            <person name="Salamov A."/>
            <person name="Bork P."/>
            <person name="Lim W.A."/>
            <person name="Manning G."/>
            <person name="Miller W.T."/>
            <person name="McGinnis W."/>
            <person name="Shapiro H."/>
            <person name="Tjian R."/>
            <person name="Grigoriev I.V."/>
            <person name="Rokhsar D."/>
        </authorList>
    </citation>
    <scope>NUCLEOTIDE SEQUENCE [LARGE SCALE GENOMIC DNA]</scope>
    <source>
        <strain evidence="12">MX1 / ATCC 50154</strain>
    </source>
</reference>
<dbReference type="GO" id="GO:0008154">
    <property type="term" value="P:actin polymerization or depolymerization"/>
    <property type="evidence" value="ECO:0000318"/>
    <property type="project" value="GO_Central"/>
</dbReference>
<dbReference type="SMART" id="SM00262">
    <property type="entry name" value="GEL"/>
    <property type="match status" value="3"/>
</dbReference>
<accession>A9V2E0</accession>
<dbReference type="SMART" id="SM00335">
    <property type="entry name" value="ANX"/>
    <property type="match status" value="4"/>
</dbReference>
<dbReference type="FunFam" id="3.40.20.10:FF:000043">
    <property type="entry name" value="macrophage-capping protein-like isoform X2"/>
    <property type="match status" value="1"/>
</dbReference>
<gene>
    <name evidence="11" type="ORF">MONBRDRAFT_26446</name>
</gene>
<dbReference type="InterPro" id="IPR037104">
    <property type="entry name" value="Annexin_sf"/>
</dbReference>